<keyword evidence="1" id="KW-0732">Signal</keyword>
<comment type="caution">
    <text evidence="2">The sequence shown here is derived from an EMBL/GenBank/DDBJ whole genome shotgun (WGS) entry which is preliminary data.</text>
</comment>
<reference evidence="2 3" key="1">
    <citation type="submission" date="2020-08" db="EMBL/GenBank/DDBJ databases">
        <title>Functional genomics of gut bacteria from endangered species of beetles.</title>
        <authorList>
            <person name="Carlos-Shanley C."/>
        </authorList>
    </citation>
    <scope>NUCLEOTIDE SEQUENCE [LARGE SCALE GENOMIC DNA]</scope>
    <source>
        <strain evidence="2 3">S00224</strain>
    </source>
</reference>
<organism evidence="2 3">
    <name type="scientific">Sphingomonas kyeonggiensis</name>
    <dbReference type="NCBI Taxonomy" id="1268553"/>
    <lineage>
        <taxon>Bacteria</taxon>
        <taxon>Pseudomonadati</taxon>
        <taxon>Pseudomonadota</taxon>
        <taxon>Alphaproteobacteria</taxon>
        <taxon>Sphingomonadales</taxon>
        <taxon>Sphingomonadaceae</taxon>
        <taxon>Sphingomonas</taxon>
    </lineage>
</organism>
<feature type="signal peptide" evidence="1">
    <location>
        <begin position="1"/>
        <end position="20"/>
    </location>
</feature>
<name>A0A7W7K4A5_9SPHN</name>
<dbReference type="EMBL" id="JACHLN010000003">
    <property type="protein sequence ID" value="MBB4840358.1"/>
    <property type="molecule type" value="Genomic_DNA"/>
</dbReference>
<dbReference type="Proteomes" id="UP000575241">
    <property type="component" value="Unassembled WGS sequence"/>
</dbReference>
<evidence type="ECO:0000313" key="3">
    <source>
        <dbReference type="Proteomes" id="UP000575241"/>
    </source>
</evidence>
<proteinExistence type="predicted"/>
<evidence type="ECO:0000256" key="1">
    <source>
        <dbReference type="SAM" id="SignalP"/>
    </source>
</evidence>
<keyword evidence="3" id="KW-1185">Reference proteome</keyword>
<evidence type="ECO:0000313" key="2">
    <source>
        <dbReference type="EMBL" id="MBB4840358.1"/>
    </source>
</evidence>
<feature type="chain" id="PRO_5030578638" evidence="1">
    <location>
        <begin position="21"/>
        <end position="105"/>
    </location>
</feature>
<protein>
    <submittedName>
        <fullName evidence="2">Uncharacterized protein</fullName>
    </submittedName>
</protein>
<dbReference type="AlphaFoldDB" id="A0A7W7K4A5"/>
<gene>
    <name evidence="2" type="ORF">HNP52_003450</name>
</gene>
<accession>A0A7W7K4A5</accession>
<sequence length="105" mass="10810">MMIMFLALAAAALPQTAPQALPQTAPAASPAPAAAPKYTLDTPIETLAANEAAKAVLNADLPGLLEIPQYEMIKGLSLTQLQPYSGGKLTDELLAKTAADLAKIP</sequence>